<evidence type="ECO:0000313" key="2">
    <source>
        <dbReference type="Proteomes" id="UP000318081"/>
    </source>
</evidence>
<reference evidence="1 2" key="1">
    <citation type="submission" date="2019-02" db="EMBL/GenBank/DDBJ databases">
        <title>Deep-cultivation of Planctomycetes and their phenomic and genomic characterization uncovers novel biology.</title>
        <authorList>
            <person name="Wiegand S."/>
            <person name="Jogler M."/>
            <person name="Boedeker C."/>
            <person name="Pinto D."/>
            <person name="Vollmers J."/>
            <person name="Rivas-Marin E."/>
            <person name="Kohn T."/>
            <person name="Peeters S.H."/>
            <person name="Heuer A."/>
            <person name="Rast P."/>
            <person name="Oberbeckmann S."/>
            <person name="Bunk B."/>
            <person name="Jeske O."/>
            <person name="Meyerdierks A."/>
            <person name="Storesund J.E."/>
            <person name="Kallscheuer N."/>
            <person name="Luecker S."/>
            <person name="Lage O.M."/>
            <person name="Pohl T."/>
            <person name="Merkel B.J."/>
            <person name="Hornburger P."/>
            <person name="Mueller R.-W."/>
            <person name="Bruemmer F."/>
            <person name="Labrenz M."/>
            <person name="Spormann A.M."/>
            <person name="Op den Camp H."/>
            <person name="Overmann J."/>
            <person name="Amann R."/>
            <person name="Jetten M.S.M."/>
            <person name="Mascher T."/>
            <person name="Medema M.H."/>
            <person name="Devos D.P."/>
            <person name="Kaster A.-K."/>
            <person name="Ovreas L."/>
            <person name="Rohde M."/>
            <person name="Galperin M.Y."/>
            <person name="Jogler C."/>
        </authorList>
    </citation>
    <scope>NUCLEOTIDE SEQUENCE [LARGE SCALE GENOMIC DNA]</scope>
    <source>
        <strain evidence="1 2">TBK1r</strain>
    </source>
</reference>
<dbReference type="RefSeq" id="WP_145207082.1">
    <property type="nucleotide sequence ID" value="NZ_CP036432.1"/>
</dbReference>
<keyword evidence="2" id="KW-1185">Reference proteome</keyword>
<protein>
    <submittedName>
        <fullName evidence="1">Uncharacterized protein</fullName>
    </submittedName>
</protein>
<evidence type="ECO:0000313" key="1">
    <source>
        <dbReference type="EMBL" id="QDV81251.1"/>
    </source>
</evidence>
<proteinExistence type="predicted"/>
<name>A0ABX5XHD0_9BACT</name>
<accession>A0ABX5XHD0</accession>
<dbReference type="Proteomes" id="UP000318081">
    <property type="component" value="Chromosome"/>
</dbReference>
<organism evidence="1 2">
    <name type="scientific">Stieleria magnilauensis</name>
    <dbReference type="NCBI Taxonomy" id="2527963"/>
    <lineage>
        <taxon>Bacteria</taxon>
        <taxon>Pseudomonadati</taxon>
        <taxon>Planctomycetota</taxon>
        <taxon>Planctomycetia</taxon>
        <taxon>Pirellulales</taxon>
        <taxon>Pirellulaceae</taxon>
        <taxon>Stieleria</taxon>
    </lineage>
</organism>
<sequence>MQHTTLQDLQRDIAKAYETGDFVAAIESLTEAFKQRRGEAVGHANPIERMRDSVSLDEIIEEQGSRVVTDWRRLSVNIAPEGETAEEFLKPIYADRDAGQDRDPL</sequence>
<gene>
    <name evidence="1" type="ORF">TBK1r_01660</name>
</gene>
<dbReference type="EMBL" id="CP036432">
    <property type="protein sequence ID" value="QDV81251.1"/>
    <property type="molecule type" value="Genomic_DNA"/>
</dbReference>